<evidence type="ECO:0000259" key="7">
    <source>
        <dbReference type="Pfam" id="PF02771"/>
    </source>
</evidence>
<dbReference type="PANTHER" id="PTHR43884:SF20">
    <property type="entry name" value="ACYL-COA DEHYDROGENASE FADE28"/>
    <property type="match status" value="1"/>
</dbReference>
<name>A0A397PE62_9SPHN</name>
<dbReference type="InterPro" id="IPR013786">
    <property type="entry name" value="AcylCoA_DH/ox_N"/>
</dbReference>
<dbReference type="InterPro" id="IPR009100">
    <property type="entry name" value="AcylCoA_DH/oxidase_NM_dom_sf"/>
</dbReference>
<accession>A0A397PE62</accession>
<evidence type="ECO:0000313" key="9">
    <source>
        <dbReference type="Proteomes" id="UP000266568"/>
    </source>
</evidence>
<feature type="domain" description="Acyl-CoA dehydrogenase/oxidase C-terminal" evidence="6">
    <location>
        <begin position="165"/>
        <end position="281"/>
    </location>
</feature>
<dbReference type="Pfam" id="PF00441">
    <property type="entry name" value="Acyl-CoA_dh_1"/>
    <property type="match status" value="1"/>
</dbReference>
<evidence type="ECO:0000259" key="6">
    <source>
        <dbReference type="Pfam" id="PF00441"/>
    </source>
</evidence>
<evidence type="ECO:0000256" key="1">
    <source>
        <dbReference type="ARBA" id="ARBA00001974"/>
    </source>
</evidence>
<dbReference type="InterPro" id="IPR036250">
    <property type="entry name" value="AcylCo_DH-like_C"/>
</dbReference>
<feature type="domain" description="Acyl-CoA dehydrogenase/oxidase N-terminal" evidence="7">
    <location>
        <begin position="3"/>
        <end position="91"/>
    </location>
</feature>
<dbReference type="OrthoDB" id="2450120at2"/>
<protein>
    <submittedName>
        <fullName evidence="8">Acyl-CoA dehydrogenase</fullName>
    </submittedName>
</protein>
<dbReference type="AlphaFoldDB" id="A0A397PE62"/>
<comment type="caution">
    <text evidence="8">The sequence shown here is derived from an EMBL/GenBank/DDBJ whole genome shotgun (WGS) entry which is preliminary data.</text>
</comment>
<keyword evidence="5" id="KW-0560">Oxidoreductase</keyword>
<dbReference type="Proteomes" id="UP000266568">
    <property type="component" value="Unassembled WGS sequence"/>
</dbReference>
<dbReference type="Gene3D" id="1.10.540.10">
    <property type="entry name" value="Acyl-CoA dehydrogenase/oxidase, N-terminal domain"/>
    <property type="match status" value="1"/>
</dbReference>
<sequence length="304" mass="32007">MRELIDPFKRLLDEHCPPVMVREIERGADWRPAWSAIAESGFLDALVPEEMSGFGLSLTDVAPLIEAVGASAMPLPVADTMIARALLARAGQTVPDGPVVLSTGSFPTLFAVVADHFLTGDPGNLQLIPMTEAASAIPGTLDRMLACPNTGLRGIAATLRSQLIAGAVSRVLDLSIAYANDRQQFGKPIGRQQAVQQQLAVLAELAVSARICAAIGMRAGLAPSLRAAATAKIGTGIAAERVASIAHAIHGAIGISEEFDLQLLTRRLYAWRLADGSEGYWAGQLGKLVLDDRPVSALSFALAE</sequence>
<comment type="cofactor">
    <cofactor evidence="1">
        <name>FAD</name>
        <dbReference type="ChEBI" id="CHEBI:57692"/>
    </cofactor>
</comment>
<dbReference type="SUPFAM" id="SSF47203">
    <property type="entry name" value="Acyl-CoA dehydrogenase C-terminal domain-like"/>
    <property type="match status" value="1"/>
</dbReference>
<dbReference type="InterPro" id="IPR037069">
    <property type="entry name" value="AcylCoA_DH/ox_N_sf"/>
</dbReference>
<dbReference type="InterPro" id="IPR009075">
    <property type="entry name" value="AcylCo_DH/oxidase_C"/>
</dbReference>
<dbReference type="GO" id="GO:0050660">
    <property type="term" value="F:flavin adenine dinucleotide binding"/>
    <property type="evidence" value="ECO:0007669"/>
    <property type="project" value="InterPro"/>
</dbReference>
<evidence type="ECO:0000256" key="2">
    <source>
        <dbReference type="ARBA" id="ARBA00009347"/>
    </source>
</evidence>
<dbReference type="EMBL" id="QXDC01000002">
    <property type="protein sequence ID" value="RIA45505.1"/>
    <property type="molecule type" value="Genomic_DNA"/>
</dbReference>
<reference evidence="8 9" key="1">
    <citation type="submission" date="2018-08" db="EMBL/GenBank/DDBJ databases">
        <title>Genomic Encyclopedia of Type Strains, Phase IV (KMG-IV): sequencing the most valuable type-strain genomes for metagenomic binning, comparative biology and taxonomic classification.</title>
        <authorList>
            <person name="Goeker M."/>
        </authorList>
    </citation>
    <scope>NUCLEOTIDE SEQUENCE [LARGE SCALE GENOMIC DNA]</scope>
    <source>
        <strain evidence="8 9">DSM 25527</strain>
    </source>
</reference>
<gene>
    <name evidence="8" type="ORF">DFR49_0025</name>
</gene>
<evidence type="ECO:0000256" key="4">
    <source>
        <dbReference type="ARBA" id="ARBA00022827"/>
    </source>
</evidence>
<evidence type="ECO:0000256" key="5">
    <source>
        <dbReference type="ARBA" id="ARBA00023002"/>
    </source>
</evidence>
<dbReference type="Gene3D" id="1.20.140.10">
    <property type="entry name" value="Butyryl-CoA Dehydrogenase, subunit A, domain 3"/>
    <property type="match status" value="1"/>
</dbReference>
<evidence type="ECO:0000256" key="3">
    <source>
        <dbReference type="ARBA" id="ARBA00022630"/>
    </source>
</evidence>
<dbReference type="Pfam" id="PF02771">
    <property type="entry name" value="Acyl-CoA_dh_N"/>
    <property type="match status" value="1"/>
</dbReference>
<comment type="similarity">
    <text evidence="2">Belongs to the acyl-CoA dehydrogenase family.</text>
</comment>
<dbReference type="SUPFAM" id="SSF56645">
    <property type="entry name" value="Acyl-CoA dehydrogenase NM domain-like"/>
    <property type="match status" value="1"/>
</dbReference>
<dbReference type="PANTHER" id="PTHR43884">
    <property type="entry name" value="ACYL-COA DEHYDROGENASE"/>
    <property type="match status" value="1"/>
</dbReference>
<proteinExistence type="inferred from homology"/>
<dbReference type="RefSeq" id="WP_119034044.1">
    <property type="nucleotide sequence ID" value="NZ_QXDC01000002.1"/>
</dbReference>
<evidence type="ECO:0000313" key="8">
    <source>
        <dbReference type="EMBL" id="RIA45505.1"/>
    </source>
</evidence>
<organism evidence="8 9">
    <name type="scientific">Hephaestia caeni</name>
    <dbReference type="NCBI Taxonomy" id="645617"/>
    <lineage>
        <taxon>Bacteria</taxon>
        <taxon>Pseudomonadati</taxon>
        <taxon>Pseudomonadota</taxon>
        <taxon>Alphaproteobacteria</taxon>
        <taxon>Sphingomonadales</taxon>
        <taxon>Sphingomonadaceae</taxon>
        <taxon>Hephaestia</taxon>
    </lineage>
</organism>
<keyword evidence="9" id="KW-1185">Reference proteome</keyword>
<dbReference type="GO" id="GO:0003995">
    <property type="term" value="F:acyl-CoA dehydrogenase activity"/>
    <property type="evidence" value="ECO:0007669"/>
    <property type="project" value="TreeGrafter"/>
</dbReference>
<keyword evidence="3" id="KW-0285">Flavoprotein</keyword>
<keyword evidence="4" id="KW-0274">FAD</keyword>